<sequence>MSIQTKGLPVQNPMPIRSLCTAAAPKVEMERALSQEEAVVSSTKNYQDDLQNLGLRIKQHEDHIKSLRTQKNIIEDSILDLKVTIGKYHTSTESETKKEDTRSEEEIFEHLVEEKSAAGLICQLKARHDIPVSHSPPVKDVLGIVATLGYLDDENLSREPRQKQKDIDCVSAVRKIAANEGNTEKSIAYKSYLHFMMMSMTQLPSYNYLVLAILRFHQISMLVYYKGVLRLLAEFVGKEAMLALVCKTFDGIKALELYDKEGAINRSSGLHGIGSSVGRTLEGRFRVICLNDLRPYDGEFIADDPQRRLDLLKPKLPGGDIPRGFVGYAVNLVHIDNQNLFCVTTSGHGLRETLFYYLFSHLQVYRTREDMQQALPFINDGAVSLDGGIIRSPGVFDLGNREDAQVKFPRISGKSSLPESYYEVESSLKSKKWNQERLVDEIRREQSFLDQAKFNFEIKKKEFVRFLAQSSQYAPAQYAPAQQQSPAGRERFAPR</sequence>
<accession>A0A161WT62</accession>
<organism evidence="3">
    <name type="scientific">Daucus carota subsp. sativus</name>
    <name type="common">Carrot</name>
    <dbReference type="NCBI Taxonomy" id="79200"/>
    <lineage>
        <taxon>Eukaryota</taxon>
        <taxon>Viridiplantae</taxon>
        <taxon>Streptophyta</taxon>
        <taxon>Embryophyta</taxon>
        <taxon>Tracheophyta</taxon>
        <taxon>Spermatophyta</taxon>
        <taxon>Magnoliopsida</taxon>
        <taxon>eudicotyledons</taxon>
        <taxon>Gunneridae</taxon>
        <taxon>Pentapetalae</taxon>
        <taxon>asterids</taxon>
        <taxon>campanulids</taxon>
        <taxon>Apiales</taxon>
        <taxon>Apiaceae</taxon>
        <taxon>Apioideae</taxon>
        <taxon>Scandiceae</taxon>
        <taxon>Daucinae</taxon>
        <taxon>Daucus</taxon>
        <taxon>Daucus sect. Daucus</taxon>
    </lineage>
</organism>
<dbReference type="PANTHER" id="PTHR33566">
    <property type="entry name" value="EN/SPM-LIKE TRANSPOSON-RELATED"/>
    <property type="match status" value="1"/>
</dbReference>
<dbReference type="GO" id="GO:0042803">
    <property type="term" value="F:protein homodimerization activity"/>
    <property type="evidence" value="ECO:0007669"/>
    <property type="project" value="EnsemblPlants"/>
</dbReference>
<evidence type="ECO:0000313" key="3">
    <source>
        <dbReference type="EMBL" id="KZN01845.1"/>
    </source>
</evidence>
<dbReference type="EMBL" id="LNRQ01000003">
    <property type="protein sequence ID" value="KZN01845.1"/>
    <property type="molecule type" value="Genomic_DNA"/>
</dbReference>
<feature type="compositionally biased region" description="Low complexity" evidence="2">
    <location>
        <begin position="476"/>
        <end position="487"/>
    </location>
</feature>
<name>A0A161WT62_DAUCS</name>
<comment type="caution">
    <text evidence="3">The sequence shown here is derived from an EMBL/GenBank/DDBJ whole genome shotgun (WGS) entry which is preliminary data.</text>
</comment>
<dbReference type="OMA" id="FEVICLE"/>
<dbReference type="GO" id="GO:0080188">
    <property type="term" value="P:gene silencing by siRNA-directed DNA methylation"/>
    <property type="evidence" value="ECO:0007669"/>
    <property type="project" value="EnsemblPlants"/>
</dbReference>
<keyword evidence="1" id="KW-0175">Coiled coil</keyword>
<dbReference type="GO" id="GO:0000419">
    <property type="term" value="C:RNA polymerase V complex"/>
    <property type="evidence" value="ECO:0007669"/>
    <property type="project" value="EnsemblPlants"/>
</dbReference>
<feature type="region of interest" description="Disordered" evidence="2">
    <location>
        <begin position="476"/>
        <end position="495"/>
    </location>
</feature>
<evidence type="ECO:0000256" key="2">
    <source>
        <dbReference type="SAM" id="MobiDB-lite"/>
    </source>
</evidence>
<protein>
    <recommendedName>
        <fullName evidence="4">Protein DEFECTIVE IN MERISTEM SILENCING 3</fullName>
    </recommendedName>
</protein>
<feature type="coiled-coil region" evidence="1">
    <location>
        <begin position="50"/>
        <end position="77"/>
    </location>
</feature>
<evidence type="ECO:0008006" key="4">
    <source>
        <dbReference type="Google" id="ProtNLM"/>
    </source>
</evidence>
<gene>
    <name evidence="3" type="ORF">DCAR_010599</name>
</gene>
<proteinExistence type="predicted"/>
<dbReference type="STRING" id="79200.A0A161WT62"/>
<evidence type="ECO:0000256" key="1">
    <source>
        <dbReference type="SAM" id="Coils"/>
    </source>
</evidence>
<dbReference type="PANTHER" id="PTHR33566:SF6">
    <property type="entry name" value="PROTEIN DEFECTIVE IN MERISTEM SILENCING 3"/>
    <property type="match status" value="1"/>
</dbReference>
<dbReference type="Gramene" id="KZN01845">
    <property type="protein sequence ID" value="KZN01845"/>
    <property type="gene ID" value="DCAR_010599"/>
</dbReference>
<dbReference type="AlphaFoldDB" id="A0A161WT62"/>
<reference evidence="3" key="1">
    <citation type="journal article" date="2016" name="Nat. Genet.">
        <title>A high-quality carrot genome assembly provides new insights into carotenoid accumulation and asterid genome evolution.</title>
        <authorList>
            <person name="Iorizzo M."/>
            <person name="Ellison S."/>
            <person name="Senalik D."/>
            <person name="Zeng P."/>
            <person name="Satapoomin P."/>
            <person name="Huang J."/>
            <person name="Bowman M."/>
            <person name="Iovene M."/>
            <person name="Sanseverino W."/>
            <person name="Cavagnaro P."/>
            <person name="Yildiz M."/>
            <person name="Macko-Podgorni A."/>
            <person name="Moranska E."/>
            <person name="Grzebelus E."/>
            <person name="Grzebelus D."/>
            <person name="Ashrafi H."/>
            <person name="Zheng Z."/>
            <person name="Cheng S."/>
            <person name="Spooner D."/>
            <person name="Van Deynze A."/>
            <person name="Simon P."/>
        </authorList>
    </citation>
    <scope>NUCLEOTIDE SEQUENCE [LARGE SCALE GENOMIC DNA]</scope>
    <source>
        <tissue evidence="3">Leaf</tissue>
    </source>
</reference>